<evidence type="ECO:0000313" key="3">
    <source>
        <dbReference type="EMBL" id="NNM72787.1"/>
    </source>
</evidence>
<dbReference type="Proteomes" id="UP000564885">
    <property type="component" value="Unassembled WGS sequence"/>
</dbReference>
<dbReference type="RefSeq" id="WP_171218316.1">
    <property type="nucleotide sequence ID" value="NZ_JABEPP010000003.1"/>
</dbReference>
<keyword evidence="2" id="KW-0812">Transmembrane</keyword>
<keyword evidence="2" id="KW-0472">Membrane</keyword>
<dbReference type="EMBL" id="JABEPP010000003">
    <property type="protein sequence ID" value="NNM72787.1"/>
    <property type="molecule type" value="Genomic_DNA"/>
</dbReference>
<dbReference type="AlphaFoldDB" id="A0A849I9V6"/>
<keyword evidence="2" id="KW-1133">Transmembrane helix</keyword>
<proteinExistence type="predicted"/>
<organism evidence="3 4">
    <name type="scientific">Enterovirga aerilata</name>
    <dbReference type="NCBI Taxonomy" id="2730920"/>
    <lineage>
        <taxon>Bacteria</taxon>
        <taxon>Pseudomonadati</taxon>
        <taxon>Pseudomonadota</taxon>
        <taxon>Alphaproteobacteria</taxon>
        <taxon>Hyphomicrobiales</taxon>
        <taxon>Methylobacteriaceae</taxon>
        <taxon>Enterovirga</taxon>
    </lineage>
</organism>
<evidence type="ECO:0000256" key="1">
    <source>
        <dbReference type="SAM" id="MobiDB-lite"/>
    </source>
</evidence>
<feature type="region of interest" description="Disordered" evidence="1">
    <location>
        <begin position="33"/>
        <end position="58"/>
    </location>
</feature>
<keyword evidence="4" id="KW-1185">Reference proteome</keyword>
<accession>A0A849I9V6</accession>
<reference evidence="3 4" key="1">
    <citation type="submission" date="2020-04" db="EMBL/GenBank/DDBJ databases">
        <title>Enterovirga sp. isolate from soil.</title>
        <authorList>
            <person name="Chea S."/>
            <person name="Kim D.-U."/>
        </authorList>
    </citation>
    <scope>NUCLEOTIDE SEQUENCE [LARGE SCALE GENOMIC DNA]</scope>
    <source>
        <strain evidence="3 4">DB1703</strain>
    </source>
</reference>
<comment type="caution">
    <text evidence="3">The sequence shown here is derived from an EMBL/GenBank/DDBJ whole genome shotgun (WGS) entry which is preliminary data.</text>
</comment>
<evidence type="ECO:0000256" key="2">
    <source>
        <dbReference type="SAM" id="Phobius"/>
    </source>
</evidence>
<gene>
    <name evidence="3" type="ORF">HJG44_10400</name>
</gene>
<sequence length="58" mass="6421">MQTFVVPAWVWLNAGILIAAGAYVAIRLRREGRPETARAPARTPGYRPGTAQERLRTS</sequence>
<name>A0A849I9V6_9HYPH</name>
<feature type="transmembrane region" description="Helical" evidence="2">
    <location>
        <begin position="6"/>
        <end position="26"/>
    </location>
</feature>
<evidence type="ECO:0000313" key="4">
    <source>
        <dbReference type="Proteomes" id="UP000564885"/>
    </source>
</evidence>
<protein>
    <submittedName>
        <fullName evidence="3">Uncharacterized protein</fullName>
    </submittedName>
</protein>